<dbReference type="Gene3D" id="2.60.120.200">
    <property type="match status" value="1"/>
</dbReference>
<dbReference type="GO" id="GO:0005975">
    <property type="term" value="P:carbohydrate metabolic process"/>
    <property type="evidence" value="ECO:0007669"/>
    <property type="project" value="InterPro"/>
</dbReference>
<dbReference type="GO" id="GO:0004553">
    <property type="term" value="F:hydrolase activity, hydrolyzing O-glycosyl compounds"/>
    <property type="evidence" value="ECO:0007669"/>
    <property type="project" value="InterPro"/>
</dbReference>
<dbReference type="InterPro" id="IPR013783">
    <property type="entry name" value="Ig-like_fold"/>
</dbReference>
<dbReference type="CDD" id="cd08023">
    <property type="entry name" value="GH16_laminarinase_like"/>
    <property type="match status" value="1"/>
</dbReference>
<evidence type="ECO:0000256" key="1">
    <source>
        <dbReference type="ARBA" id="ARBA00006865"/>
    </source>
</evidence>
<dbReference type="InterPro" id="IPR045829">
    <property type="entry name" value="PKD_6"/>
</dbReference>
<dbReference type="AlphaFoldDB" id="A0A1G9DF78"/>
<dbReference type="InterPro" id="IPR035986">
    <property type="entry name" value="PKD_dom_sf"/>
</dbReference>
<dbReference type="InterPro" id="IPR013320">
    <property type="entry name" value="ConA-like_dom_sf"/>
</dbReference>
<dbReference type="InterPro" id="IPR022409">
    <property type="entry name" value="PKD/Chitinase_dom"/>
</dbReference>
<evidence type="ECO:0000313" key="4">
    <source>
        <dbReference type="EMBL" id="SDK62454.1"/>
    </source>
</evidence>
<proteinExistence type="inferred from homology"/>
<dbReference type="STRING" id="658219.SAMN05216212_2774"/>
<dbReference type="Proteomes" id="UP000199305">
    <property type="component" value="Unassembled WGS sequence"/>
</dbReference>
<organism evidence="4 5">
    <name type="scientific">Microbulbifer yueqingensis</name>
    <dbReference type="NCBI Taxonomy" id="658219"/>
    <lineage>
        <taxon>Bacteria</taxon>
        <taxon>Pseudomonadati</taxon>
        <taxon>Pseudomonadota</taxon>
        <taxon>Gammaproteobacteria</taxon>
        <taxon>Cellvibrionales</taxon>
        <taxon>Microbulbiferaceae</taxon>
        <taxon>Microbulbifer</taxon>
    </lineage>
</organism>
<sequence>MHSDKRAKSAIFGAAMLSSSIAIGQQCQNPAPVWEDNFDGTAVDTTKWEVMLGDGCSYGICGWGNNELQSYQAENATVENGILTITARKERVKAKNYTSARLRTANMPNGGEWTNGRFEARIKLPNSSGMWPAFWMLPTDPAEGWPISGEIDIMEATGQADMFVFGTLHYGEPYPNNSHTGNKVLSQPEPWSADFHTYALEWEPNEMRWYVDDQLYATLTPDDLTDASYWTFENYQYHFLLNMAVGGSLGGPVDDSQLPQTMQVDYVRVYDYGQPSVVGDRIVDNGKSTTYSVAGAIGNGASYSWSVPADATLVSGAGTNTVTVQWGSTGGELGVSVTDDCGSRSLSLPVHVSPQMAQETVLDDFEANRSLGYTYFDGTFIMDAANPAPDATNGSSTVASYTRSAAALYDVIAADTTAVADAAPLLAGTKAFYMDVFTTAAPGTEILVQLEDSSVATPDNYPTGRHSKYAAYVGEEAGWQRLKFQLADRIDGATPDSAVNSLVVLFDPNSLNGDTYYFDNFDIYGAASGSGGNQAPVASASHSCDALSCSFDGSASADSDGSIASYQWDFGDGASATTATASHSYAAAGTYTVTLTVTDNEGASDQASFDVSVSDGAAATTMYVSSVVNGTQSAAKGQKYATGTVTVLDDLGRGVSGVTVTGNFSGDITETGATATTDANGIATVVSSSTAGGNVSASFCVTDLSGGGLSHDTATSQGLCQ</sequence>
<dbReference type="PANTHER" id="PTHR10963">
    <property type="entry name" value="GLYCOSYL HYDROLASE-RELATED"/>
    <property type="match status" value="1"/>
</dbReference>
<dbReference type="Gene3D" id="2.60.40.10">
    <property type="entry name" value="Immunoglobulins"/>
    <property type="match status" value="2"/>
</dbReference>
<feature type="domain" description="PKD" evidence="2">
    <location>
        <begin position="532"/>
        <end position="618"/>
    </location>
</feature>
<dbReference type="SUPFAM" id="SSF49299">
    <property type="entry name" value="PKD domain"/>
    <property type="match status" value="1"/>
</dbReference>
<reference evidence="5" key="1">
    <citation type="submission" date="2016-10" db="EMBL/GenBank/DDBJ databases">
        <authorList>
            <person name="Varghese N."/>
            <person name="Submissions S."/>
        </authorList>
    </citation>
    <scope>NUCLEOTIDE SEQUENCE [LARGE SCALE GENOMIC DNA]</scope>
    <source>
        <strain evidence="5">CGMCC 1.10658</strain>
    </source>
</reference>
<dbReference type="InterPro" id="IPR008964">
    <property type="entry name" value="Invasin/intimin_cell_adhesion"/>
</dbReference>
<dbReference type="SUPFAM" id="SSF49899">
    <property type="entry name" value="Concanavalin A-like lectins/glucanases"/>
    <property type="match status" value="1"/>
</dbReference>
<dbReference type="Pfam" id="PF18911">
    <property type="entry name" value="PKD_4"/>
    <property type="match status" value="1"/>
</dbReference>
<accession>A0A1G9DF78</accession>
<evidence type="ECO:0000259" key="2">
    <source>
        <dbReference type="PROSITE" id="PS50093"/>
    </source>
</evidence>
<dbReference type="CDD" id="cd00146">
    <property type="entry name" value="PKD"/>
    <property type="match status" value="1"/>
</dbReference>
<dbReference type="EMBL" id="FNFH01000006">
    <property type="protein sequence ID" value="SDK62454.1"/>
    <property type="molecule type" value="Genomic_DNA"/>
</dbReference>
<dbReference type="InterPro" id="IPR000757">
    <property type="entry name" value="Beta-glucanase-like"/>
</dbReference>
<dbReference type="PANTHER" id="PTHR10963:SF55">
    <property type="entry name" value="GLYCOSIDE HYDROLASE FAMILY 16 PROTEIN"/>
    <property type="match status" value="1"/>
</dbReference>
<dbReference type="PROSITE" id="PS50093">
    <property type="entry name" value="PKD"/>
    <property type="match status" value="1"/>
</dbReference>
<keyword evidence="5" id="KW-1185">Reference proteome</keyword>
<dbReference type="Pfam" id="PF00722">
    <property type="entry name" value="Glyco_hydro_16"/>
    <property type="match status" value="1"/>
</dbReference>
<dbReference type="InterPro" id="IPR050546">
    <property type="entry name" value="Glycosyl_Hydrlase_16"/>
</dbReference>
<dbReference type="Pfam" id="PF19408">
    <property type="entry name" value="PKD_6"/>
    <property type="match status" value="1"/>
</dbReference>
<evidence type="ECO:0000259" key="3">
    <source>
        <dbReference type="PROSITE" id="PS51762"/>
    </source>
</evidence>
<gene>
    <name evidence="4" type="ORF">SAMN05216212_2774</name>
</gene>
<feature type="domain" description="GH16" evidence="3">
    <location>
        <begin position="24"/>
        <end position="275"/>
    </location>
</feature>
<dbReference type="SUPFAM" id="SSF49373">
    <property type="entry name" value="Invasin/intimin cell-adhesion fragments"/>
    <property type="match status" value="1"/>
</dbReference>
<name>A0A1G9DF78_9GAMM</name>
<protein>
    <submittedName>
        <fullName evidence="4">Beta-glucanase, GH16 family</fullName>
    </submittedName>
</protein>
<dbReference type="InterPro" id="IPR000601">
    <property type="entry name" value="PKD_dom"/>
</dbReference>
<dbReference type="SMART" id="SM00089">
    <property type="entry name" value="PKD"/>
    <property type="match status" value="1"/>
</dbReference>
<evidence type="ECO:0000313" key="5">
    <source>
        <dbReference type="Proteomes" id="UP000199305"/>
    </source>
</evidence>
<dbReference type="PROSITE" id="PS51762">
    <property type="entry name" value="GH16_2"/>
    <property type="match status" value="1"/>
</dbReference>
<comment type="similarity">
    <text evidence="1">Belongs to the glycosyl hydrolase 16 family.</text>
</comment>
<dbReference type="RefSeq" id="WP_217631446.1">
    <property type="nucleotide sequence ID" value="NZ_FNFH01000006.1"/>
</dbReference>